<organism evidence="2 3">
    <name type="scientific">Sporothrix brasiliensis 5110</name>
    <dbReference type="NCBI Taxonomy" id="1398154"/>
    <lineage>
        <taxon>Eukaryota</taxon>
        <taxon>Fungi</taxon>
        <taxon>Dikarya</taxon>
        <taxon>Ascomycota</taxon>
        <taxon>Pezizomycotina</taxon>
        <taxon>Sordariomycetes</taxon>
        <taxon>Sordariomycetidae</taxon>
        <taxon>Ophiostomatales</taxon>
        <taxon>Ophiostomataceae</taxon>
        <taxon>Sporothrix</taxon>
    </lineage>
</organism>
<dbReference type="GO" id="GO:0006400">
    <property type="term" value="P:tRNA modification"/>
    <property type="evidence" value="ECO:0007669"/>
    <property type="project" value="InterPro"/>
</dbReference>
<reference evidence="2 3" key="1">
    <citation type="journal article" date="2014" name="BMC Genomics">
        <title>Comparative genomics of the major fungal agents of human and animal Sporotrichosis: Sporothrix schenckii and Sporothrix brasiliensis.</title>
        <authorList>
            <person name="Teixeira M.M."/>
            <person name="de Almeida L.G."/>
            <person name="Kubitschek-Barreira P."/>
            <person name="Alves F.L."/>
            <person name="Kioshima E.S."/>
            <person name="Abadio A.K."/>
            <person name="Fernandes L."/>
            <person name="Derengowski L.S."/>
            <person name="Ferreira K.S."/>
            <person name="Souza R.C."/>
            <person name="Ruiz J.C."/>
            <person name="de Andrade N.C."/>
            <person name="Paes H.C."/>
            <person name="Nicola A.M."/>
            <person name="Albuquerque P."/>
            <person name="Gerber A.L."/>
            <person name="Martins V.P."/>
            <person name="Peconick L.D."/>
            <person name="Neto A.V."/>
            <person name="Chaucanez C.B."/>
            <person name="Silva P.A."/>
            <person name="Cunha O.L."/>
            <person name="de Oliveira F.F."/>
            <person name="dos Santos T.C."/>
            <person name="Barros A.L."/>
            <person name="Soares M.A."/>
            <person name="de Oliveira L.M."/>
            <person name="Marini M.M."/>
            <person name="Villalobos-Duno H."/>
            <person name="Cunha M.M."/>
            <person name="de Hoog S."/>
            <person name="da Silveira J.F."/>
            <person name="Henrissat B."/>
            <person name="Nino-Vega G.A."/>
            <person name="Cisalpino P.S."/>
            <person name="Mora-Montes H.M."/>
            <person name="Almeida S.R."/>
            <person name="Stajich J.E."/>
            <person name="Lopes-Bezerra L.M."/>
            <person name="Vasconcelos A.T."/>
            <person name="Felipe M.S."/>
        </authorList>
    </citation>
    <scope>NUCLEOTIDE SEQUENCE [LARGE SCALE GENOMIC DNA]</scope>
    <source>
        <strain evidence="2 3">5110</strain>
    </source>
</reference>
<feature type="region of interest" description="Disordered" evidence="1">
    <location>
        <begin position="284"/>
        <end position="304"/>
    </location>
</feature>
<dbReference type="AlphaFoldDB" id="A0A0C2FDA1"/>
<evidence type="ECO:0000256" key="1">
    <source>
        <dbReference type="SAM" id="MobiDB-lite"/>
    </source>
</evidence>
<dbReference type="PANTHER" id="PTHR13452">
    <property type="entry name" value="THUMP DOMAIN CONTAINING PROTEIN 1-RELATED"/>
    <property type="match status" value="1"/>
</dbReference>
<dbReference type="InterPro" id="IPR040183">
    <property type="entry name" value="THUMPD1-like"/>
</dbReference>
<dbReference type="GeneID" id="63680286"/>
<keyword evidence="3" id="KW-1185">Reference proteome</keyword>
<dbReference type="RefSeq" id="XP_040617118.1">
    <property type="nucleotide sequence ID" value="XM_040765365.1"/>
</dbReference>
<feature type="compositionally biased region" description="Low complexity" evidence="1">
    <location>
        <begin position="284"/>
        <end position="298"/>
    </location>
</feature>
<gene>
    <name evidence="2" type="ORF">SPBR_07111</name>
</gene>
<dbReference type="CDD" id="cd11717">
    <property type="entry name" value="THUMP_THUMPD1_like"/>
    <property type="match status" value="1"/>
</dbReference>
<accession>A0A0C2FDA1</accession>
<protein>
    <submittedName>
        <fullName evidence="2">Thump domain containing protein</fullName>
    </submittedName>
</protein>
<proteinExistence type="predicted"/>
<sequence length="304" mass="32936">MSNSTKRKSPPNAGTSAKRKKAGNHGKWTTSHQKVKSLNVERGSVEPGDVGIWVTCARNMESRAAREMIDLFDKQYAKNMYGIPIPGEEGAETGTVSGEDVSNGSNEAKSGGGDEIEDLVQREIASLRTPSKNKSHYFTQIRLNVECLLFSKTVPPIDPVAMAHQISVDVKRDAEIAAVAMDEAIEKGTAVPMTRSFRYLNRLTPITASGRATEKGVRHVALEVLSPWFKLSLQPANCLGEKDNDDSTSPIYTALKKMQGTAENKPDYTLKNKEPQDLAKVTGTITTTGEGGDTVTIGPTEGEK</sequence>
<name>A0A0C2FDA1_9PEZI</name>
<dbReference type="PANTHER" id="PTHR13452:SF10">
    <property type="entry name" value="THUMP DOMAIN-CONTAINING PROTEIN 1"/>
    <property type="match status" value="1"/>
</dbReference>
<dbReference type="GO" id="GO:0003723">
    <property type="term" value="F:RNA binding"/>
    <property type="evidence" value="ECO:0007669"/>
    <property type="project" value="InterPro"/>
</dbReference>
<feature type="compositionally biased region" description="Polar residues" evidence="1">
    <location>
        <begin position="94"/>
        <end position="108"/>
    </location>
</feature>
<dbReference type="Proteomes" id="UP000031575">
    <property type="component" value="Unassembled WGS sequence"/>
</dbReference>
<feature type="region of interest" description="Disordered" evidence="1">
    <location>
        <begin position="1"/>
        <end position="36"/>
    </location>
</feature>
<feature type="region of interest" description="Disordered" evidence="1">
    <location>
        <begin position="87"/>
        <end position="115"/>
    </location>
</feature>
<dbReference type="OrthoDB" id="367221at2759"/>
<dbReference type="HOGENOM" id="CLU_915778_0_0_1"/>
<evidence type="ECO:0000313" key="3">
    <source>
        <dbReference type="Proteomes" id="UP000031575"/>
    </source>
</evidence>
<comment type="caution">
    <text evidence="2">The sequence shown here is derived from an EMBL/GenBank/DDBJ whole genome shotgun (WGS) entry which is preliminary data.</text>
</comment>
<dbReference type="EMBL" id="AWTV01000009">
    <property type="protein sequence ID" value="KIH89108.1"/>
    <property type="molecule type" value="Genomic_DNA"/>
</dbReference>
<dbReference type="VEuPathDB" id="FungiDB:SPBR_07111"/>
<evidence type="ECO:0000313" key="2">
    <source>
        <dbReference type="EMBL" id="KIH89108.1"/>
    </source>
</evidence>